<dbReference type="RefSeq" id="WP_021696788.1">
    <property type="nucleotide sequence ID" value="NZ_BATC01000010.1"/>
</dbReference>
<organism evidence="2 3">
    <name type="scientific">Brevundimonas abyssalis TAR-001</name>
    <dbReference type="NCBI Taxonomy" id="1391729"/>
    <lineage>
        <taxon>Bacteria</taxon>
        <taxon>Pseudomonadati</taxon>
        <taxon>Pseudomonadota</taxon>
        <taxon>Alphaproteobacteria</taxon>
        <taxon>Caulobacterales</taxon>
        <taxon>Caulobacteraceae</taxon>
        <taxon>Brevundimonas</taxon>
    </lineage>
</organism>
<evidence type="ECO:0000313" key="2">
    <source>
        <dbReference type="EMBL" id="GAD58692.1"/>
    </source>
</evidence>
<dbReference type="AlphaFoldDB" id="A0A8E0NB83"/>
<protein>
    <recommendedName>
        <fullName evidence="4">Lipoprotein</fullName>
    </recommendedName>
</protein>
<reference evidence="3" key="1">
    <citation type="journal article" date="2013" name="Genome Announc.">
        <title>Draft Genome Sequence of the Dimorphic Prosthecate Bacterium Brevundimonas abyssalis TAR-001T.</title>
        <authorList>
            <person name="Tsubouchi T."/>
            <person name="Nishi S."/>
            <person name="Usui K."/>
            <person name="Shimane Y."/>
            <person name="Takaki Y."/>
            <person name="Maruyama T."/>
            <person name="Hatada Y."/>
        </authorList>
    </citation>
    <scope>NUCLEOTIDE SEQUENCE [LARGE SCALE GENOMIC DNA]</scope>
    <source>
        <strain evidence="3">TAR-001</strain>
    </source>
</reference>
<feature type="compositionally biased region" description="Basic and acidic residues" evidence="1">
    <location>
        <begin position="84"/>
        <end position="110"/>
    </location>
</feature>
<proteinExistence type="predicted"/>
<evidence type="ECO:0008006" key="4">
    <source>
        <dbReference type="Google" id="ProtNLM"/>
    </source>
</evidence>
<name>A0A8E0NB83_9CAUL</name>
<comment type="caution">
    <text evidence="2">The sequence shown here is derived from an EMBL/GenBank/DDBJ whole genome shotgun (WGS) entry which is preliminary data.</text>
</comment>
<dbReference type="PROSITE" id="PS51257">
    <property type="entry name" value="PROKAR_LIPOPROTEIN"/>
    <property type="match status" value="1"/>
</dbReference>
<gene>
    <name evidence="2" type="ORF">MBEBAB_0942</name>
</gene>
<evidence type="ECO:0000313" key="3">
    <source>
        <dbReference type="Proteomes" id="UP000016569"/>
    </source>
</evidence>
<evidence type="ECO:0000256" key="1">
    <source>
        <dbReference type="SAM" id="MobiDB-lite"/>
    </source>
</evidence>
<feature type="region of interest" description="Disordered" evidence="1">
    <location>
        <begin position="76"/>
        <end position="110"/>
    </location>
</feature>
<sequence length="110" mass="11917">MTYLTKKRVRGPALAAAAAVGLSGCVTDPAFMEGLAMAMDGMAAETAYMAEEARCYRHLSTSGEWVTLCPLPYGQVAPPPRLRPPHDHGRGRDRDRGGRDRRDGTRGSGW</sequence>
<dbReference type="EMBL" id="BATC01000010">
    <property type="protein sequence ID" value="GAD58692.1"/>
    <property type="molecule type" value="Genomic_DNA"/>
</dbReference>
<keyword evidence="3" id="KW-1185">Reference proteome</keyword>
<accession>A0A8E0NB83</accession>
<dbReference type="Proteomes" id="UP000016569">
    <property type="component" value="Unassembled WGS sequence"/>
</dbReference>